<dbReference type="GO" id="GO:0009279">
    <property type="term" value="C:cell outer membrane"/>
    <property type="evidence" value="ECO:0007669"/>
    <property type="project" value="UniProtKB-SubCell"/>
</dbReference>
<evidence type="ECO:0000256" key="6">
    <source>
        <dbReference type="ARBA" id="ARBA00023136"/>
    </source>
</evidence>
<dbReference type="GO" id="GO:0015344">
    <property type="term" value="F:siderophore uptake transmembrane transporter activity"/>
    <property type="evidence" value="ECO:0007669"/>
    <property type="project" value="TreeGrafter"/>
</dbReference>
<dbReference type="InterPro" id="IPR039426">
    <property type="entry name" value="TonB-dep_rcpt-like"/>
</dbReference>
<evidence type="ECO:0000256" key="7">
    <source>
        <dbReference type="ARBA" id="ARBA00023237"/>
    </source>
</evidence>
<keyword evidence="6 8" id="KW-0472">Membrane</keyword>
<sequence>MGFNTEVYNVTIKPEPMKNLKLIHLIKFWKALGKCYPLLGVFLLNASVCGAFSGNTTIYTTKMLGSIEQSTVKGTVLDEDGVPLSGANVLVKGTTRGVVADFDGNFLIEATVGDILEVSYIGMKTATVTLDSAKNVTVTLLSDAAFLDEVVVVAYGVQKKESVTGSISSVKVDNITQVPATNVKNLLIGQAAGLITNQNPGLPGQDNAAFSIRGFGDPLVIVDGVESYLDRLDPNDIETISILKDASAAIYGARAGNGVILVTTKSGKSGKTKINYHGWYGTQNRLTFPEISGAEGFVSLGRDAIFNAQYNPETPDAVIDYGSLFTEEKLAEIRSGEQKSYSWVDALLRNGGAQIAQHNLSASGGSENVQYYTSLGLQNQTSIFNGDYDYKKISITNNINANLTPDLSLSFNSSYIDESRDYAAIGLNDVWNDLRTAQPLYNPFLPDPDRAPYSGFSQRSPVARTQQKFAGYERTDLETLAAALDIKYNLPFVPGLSIGVKNNIRFRLITQDRLRQPYDVWSFDPSAVSADNDGYTKEATISVNDFYKYIGGANFNDDPKRRILSRAYLNYSKDISKHTIGALAFAEKEDNLYERLTVLRRDLLSSDVPQVSAGDDNLTTTGGLGVPLSYTRQSVAGRLNYSYDGKYLLEGTFRADGSSKFGPDVRWGYFPSLSLGWNIAKENFLQNSETIKELKLRLSYSETGIDSNIGNTAFEFLTGFSETGQVYYLDENTPTPTIRTEGIANQLVTWEETTMYNIGLDLSLFGGKLYANIDAFYRLREGLLRLPIEGLPTTFGANLPATNLDTRNNRGFEALVGYRNNWEDFGVNIAGTFTLARERYGDYQENIDFTDPTQVRLDKRSGRYVNTTFGYQTDGLFNTQQEVDEYLNQFTIEDLNGSPKPGDIRYIDRNGDNILNRDDQYEIGFGNIPEMLFSLNTNFSYKNFSLGMLWQGASKFNVLITAGARNPFNNETVPYTLHEKYSWRQDPSNPGVGANPNAQLPAFERSGARIWNGASSDFWYKDGTYLRLKNANISYKLPAEVLDLIKFENLEFYVAGDNLLTFSKLGIYKDIIDPEEASSATGLTLPILRTFTFGVRIGL</sequence>
<dbReference type="SUPFAM" id="SSF56935">
    <property type="entry name" value="Porins"/>
    <property type="match status" value="1"/>
</dbReference>
<evidence type="ECO:0000256" key="4">
    <source>
        <dbReference type="ARBA" id="ARBA00022692"/>
    </source>
</evidence>
<keyword evidence="7 8" id="KW-0998">Cell outer membrane</keyword>
<dbReference type="Gene3D" id="2.40.170.20">
    <property type="entry name" value="TonB-dependent receptor, beta-barrel domain"/>
    <property type="match status" value="1"/>
</dbReference>
<dbReference type="PANTHER" id="PTHR30069">
    <property type="entry name" value="TONB-DEPENDENT OUTER MEMBRANE RECEPTOR"/>
    <property type="match status" value="1"/>
</dbReference>
<protein>
    <submittedName>
        <fullName evidence="10">TonB-dependent receptor</fullName>
    </submittedName>
</protein>
<evidence type="ECO:0000259" key="9">
    <source>
        <dbReference type="Pfam" id="PF07715"/>
    </source>
</evidence>
<dbReference type="Pfam" id="PF07715">
    <property type="entry name" value="Plug"/>
    <property type="match status" value="1"/>
</dbReference>
<keyword evidence="4 8" id="KW-0812">Transmembrane</keyword>
<keyword evidence="3 8" id="KW-1134">Transmembrane beta strand</keyword>
<dbReference type="Gene3D" id="2.60.40.1120">
    <property type="entry name" value="Carboxypeptidase-like, regulatory domain"/>
    <property type="match status" value="1"/>
</dbReference>
<keyword evidence="5" id="KW-0732">Signal</keyword>
<dbReference type="SUPFAM" id="SSF49464">
    <property type="entry name" value="Carboxypeptidase regulatory domain-like"/>
    <property type="match status" value="1"/>
</dbReference>
<comment type="subcellular location">
    <subcellularLocation>
        <location evidence="1 8">Cell outer membrane</location>
        <topology evidence="1 8">Multi-pass membrane protein</topology>
    </subcellularLocation>
</comment>
<dbReference type="PANTHER" id="PTHR30069:SF29">
    <property type="entry name" value="HEMOGLOBIN AND HEMOGLOBIN-HAPTOGLOBIN-BINDING PROTEIN 1-RELATED"/>
    <property type="match status" value="1"/>
</dbReference>
<evidence type="ECO:0000256" key="8">
    <source>
        <dbReference type="PROSITE-ProRule" id="PRU01360"/>
    </source>
</evidence>
<dbReference type="Gene3D" id="2.170.130.10">
    <property type="entry name" value="TonB-dependent receptor, plug domain"/>
    <property type="match status" value="1"/>
</dbReference>
<evidence type="ECO:0000313" key="11">
    <source>
        <dbReference type="Proteomes" id="UP000540519"/>
    </source>
</evidence>
<comment type="similarity">
    <text evidence="8">Belongs to the TonB-dependent receptor family.</text>
</comment>
<evidence type="ECO:0000256" key="3">
    <source>
        <dbReference type="ARBA" id="ARBA00022452"/>
    </source>
</evidence>
<dbReference type="Proteomes" id="UP000540519">
    <property type="component" value="Unassembled WGS sequence"/>
</dbReference>
<dbReference type="PROSITE" id="PS52016">
    <property type="entry name" value="TONB_DEPENDENT_REC_3"/>
    <property type="match status" value="1"/>
</dbReference>
<dbReference type="InterPro" id="IPR023996">
    <property type="entry name" value="TonB-dep_OMP_SusC/RagA"/>
</dbReference>
<dbReference type="NCBIfam" id="TIGR04057">
    <property type="entry name" value="SusC_RagA_signa"/>
    <property type="match status" value="1"/>
</dbReference>
<dbReference type="GO" id="GO:0044718">
    <property type="term" value="P:siderophore transmembrane transport"/>
    <property type="evidence" value="ECO:0007669"/>
    <property type="project" value="TreeGrafter"/>
</dbReference>
<comment type="caution">
    <text evidence="10">The sequence shown here is derived from an EMBL/GenBank/DDBJ whole genome shotgun (WGS) entry which is preliminary data.</text>
</comment>
<dbReference type="NCBIfam" id="TIGR04056">
    <property type="entry name" value="OMP_RagA_SusC"/>
    <property type="match status" value="1"/>
</dbReference>
<keyword evidence="10" id="KW-0675">Receptor</keyword>
<gene>
    <name evidence="10" type="ORF">D9O36_10330</name>
</gene>
<proteinExistence type="inferred from homology"/>
<name>A0A7X2ZTV4_9FLAO</name>
<evidence type="ECO:0000256" key="5">
    <source>
        <dbReference type="ARBA" id="ARBA00022729"/>
    </source>
</evidence>
<keyword evidence="11" id="KW-1185">Reference proteome</keyword>
<accession>A0A7X2ZTV4</accession>
<evidence type="ECO:0000256" key="1">
    <source>
        <dbReference type="ARBA" id="ARBA00004571"/>
    </source>
</evidence>
<dbReference type="InterPro" id="IPR012910">
    <property type="entry name" value="Plug_dom"/>
</dbReference>
<dbReference type="FunFam" id="2.170.130.10:FF:000003">
    <property type="entry name" value="SusC/RagA family TonB-linked outer membrane protein"/>
    <property type="match status" value="1"/>
</dbReference>
<organism evidence="10 11">
    <name type="scientific">Zobellia amurskyensis</name>
    <dbReference type="NCBI Taxonomy" id="248905"/>
    <lineage>
        <taxon>Bacteria</taxon>
        <taxon>Pseudomonadati</taxon>
        <taxon>Bacteroidota</taxon>
        <taxon>Flavobacteriia</taxon>
        <taxon>Flavobacteriales</taxon>
        <taxon>Flavobacteriaceae</taxon>
        <taxon>Zobellia</taxon>
    </lineage>
</organism>
<dbReference type="AlphaFoldDB" id="A0A7X2ZTV4"/>
<evidence type="ECO:0000313" key="10">
    <source>
        <dbReference type="EMBL" id="MUH36239.1"/>
    </source>
</evidence>
<keyword evidence="2 8" id="KW-0813">Transport</keyword>
<feature type="domain" description="TonB-dependent receptor plug" evidence="9">
    <location>
        <begin position="160"/>
        <end position="259"/>
    </location>
</feature>
<reference evidence="10 11" key="1">
    <citation type="journal article" date="2019" name="Mar. Drugs">
        <title>Comparative Genomics and CAZyme Genome Repertoires of Marine Zobellia amurskyensis KMM 3526(T) and Zobellia laminariae KMM 3676(T).</title>
        <authorList>
            <person name="Chernysheva N."/>
            <person name="Bystritskaya E."/>
            <person name="Stenkova A."/>
            <person name="Golovkin I."/>
            <person name="Nedashkovskaya O."/>
            <person name="Isaeva M."/>
        </authorList>
    </citation>
    <scope>NUCLEOTIDE SEQUENCE [LARGE SCALE GENOMIC DNA]</scope>
    <source>
        <strain evidence="10 11">KMM 3526</strain>
    </source>
</reference>
<dbReference type="EMBL" id="RCNR01000016">
    <property type="protein sequence ID" value="MUH36239.1"/>
    <property type="molecule type" value="Genomic_DNA"/>
</dbReference>
<dbReference type="InterPro" id="IPR008969">
    <property type="entry name" value="CarboxyPept-like_regulatory"/>
</dbReference>
<dbReference type="InterPro" id="IPR037066">
    <property type="entry name" value="Plug_dom_sf"/>
</dbReference>
<dbReference type="InterPro" id="IPR023997">
    <property type="entry name" value="TonB-dep_OMP_SusC/RagA_CS"/>
</dbReference>
<dbReference type="OrthoDB" id="9768177at2"/>
<dbReference type="Pfam" id="PF13715">
    <property type="entry name" value="CarbopepD_reg_2"/>
    <property type="match status" value="1"/>
</dbReference>
<dbReference type="InterPro" id="IPR036942">
    <property type="entry name" value="Beta-barrel_TonB_sf"/>
</dbReference>
<evidence type="ECO:0000256" key="2">
    <source>
        <dbReference type="ARBA" id="ARBA00022448"/>
    </source>
</evidence>